<dbReference type="InterPro" id="IPR005455">
    <property type="entry name" value="PFN_euk"/>
</dbReference>
<comment type="similarity">
    <text evidence="2 6">Belongs to the profilin family.</text>
</comment>
<dbReference type="OrthoDB" id="421374at2759"/>
<dbReference type="Gene3D" id="3.30.450.30">
    <property type="entry name" value="Dynein light chain 2a, cytoplasmic"/>
    <property type="match status" value="1"/>
</dbReference>
<organism evidence="7 8">
    <name type="scientific">Porphyra umbilicalis</name>
    <name type="common">Purple laver</name>
    <name type="synonym">Red alga</name>
    <dbReference type="NCBI Taxonomy" id="2786"/>
    <lineage>
        <taxon>Eukaryota</taxon>
        <taxon>Rhodophyta</taxon>
        <taxon>Bangiophyceae</taxon>
        <taxon>Bangiales</taxon>
        <taxon>Bangiaceae</taxon>
        <taxon>Porphyra</taxon>
    </lineage>
</organism>
<dbReference type="PROSITE" id="PS00414">
    <property type="entry name" value="PROFILIN"/>
    <property type="match status" value="1"/>
</dbReference>
<gene>
    <name evidence="7" type="ORF">BU14_0053s0016</name>
</gene>
<name>A0A1X6PHN1_PORUM</name>
<evidence type="ECO:0000313" key="7">
    <source>
        <dbReference type="EMBL" id="OSX80352.1"/>
    </source>
</evidence>
<accession>A0A1X6PHN1</accession>
<dbReference type="AlphaFoldDB" id="A0A1X6PHN1"/>
<dbReference type="InterPro" id="IPR036140">
    <property type="entry name" value="PFN_sf"/>
</dbReference>
<reference evidence="7 8" key="1">
    <citation type="submission" date="2017-03" db="EMBL/GenBank/DDBJ databases">
        <title>WGS assembly of Porphyra umbilicalis.</title>
        <authorList>
            <person name="Brawley S.H."/>
            <person name="Blouin N.A."/>
            <person name="Ficko-Blean E."/>
            <person name="Wheeler G.L."/>
            <person name="Lohr M."/>
            <person name="Goodson H.V."/>
            <person name="Jenkins J.W."/>
            <person name="Blaby-Haas C.E."/>
            <person name="Helliwell K.E."/>
            <person name="Chan C."/>
            <person name="Marriage T."/>
            <person name="Bhattacharya D."/>
            <person name="Klein A.S."/>
            <person name="Badis Y."/>
            <person name="Brodie J."/>
            <person name="Cao Y."/>
            <person name="Collen J."/>
            <person name="Dittami S.M."/>
            <person name="Gachon C.M."/>
            <person name="Green B.R."/>
            <person name="Karpowicz S."/>
            <person name="Kim J.W."/>
            <person name="Kudahl U."/>
            <person name="Lin S."/>
            <person name="Michel G."/>
            <person name="Mittag M."/>
            <person name="Olson B.J."/>
            <person name="Pangilinan J."/>
            <person name="Peng Y."/>
            <person name="Qiu H."/>
            <person name="Shu S."/>
            <person name="Singer J.T."/>
            <person name="Smith A.G."/>
            <person name="Sprecher B.N."/>
            <person name="Wagner V."/>
            <person name="Wang W."/>
            <person name="Wang Z.-Y."/>
            <person name="Yan J."/>
            <person name="Yarish C."/>
            <person name="Zoeuner-Riek S."/>
            <person name="Zhuang Y."/>
            <person name="Zou Y."/>
            <person name="Lindquist E.A."/>
            <person name="Grimwood J."/>
            <person name="Barry K."/>
            <person name="Rokhsar D.S."/>
            <person name="Schmutz J."/>
            <person name="Stiller J.W."/>
            <person name="Grossman A.R."/>
            <person name="Prochnik S.E."/>
        </authorList>
    </citation>
    <scope>NUCLEOTIDE SEQUENCE [LARGE SCALE GENOMIC DNA]</scope>
    <source>
        <strain evidence="7">4086291</strain>
    </source>
</reference>
<evidence type="ECO:0000256" key="3">
    <source>
        <dbReference type="ARBA" id="ARBA00022490"/>
    </source>
</evidence>
<dbReference type="Proteomes" id="UP000218209">
    <property type="component" value="Unassembled WGS sequence"/>
</dbReference>
<dbReference type="Pfam" id="PF00235">
    <property type="entry name" value="Profilin"/>
    <property type="match status" value="1"/>
</dbReference>
<comment type="subcellular location">
    <subcellularLocation>
        <location evidence="1">Cytoplasm</location>
        <location evidence="1">Cytoskeleton</location>
    </subcellularLocation>
</comment>
<sequence>MSWQPYIDDQLLAKGFMHAAIVSHAGSLWAASEDFFIHPSEVNVLVAALVPPSDDAALKHLATRGFTLNETGRYALTRADVSDEELVPMLIGRCKTVGEPSTGVVVCATHSALVVGIYDGAYSEGASFGGVTTEMHQLASFIMEQGF</sequence>
<evidence type="ECO:0000256" key="6">
    <source>
        <dbReference type="RuleBase" id="RU003909"/>
    </source>
</evidence>
<dbReference type="InterPro" id="IPR027310">
    <property type="entry name" value="Profilin_CS"/>
</dbReference>
<dbReference type="PANTHER" id="PTHR11604">
    <property type="entry name" value="PROFILIN"/>
    <property type="match status" value="1"/>
</dbReference>
<dbReference type="EMBL" id="KV918776">
    <property type="protein sequence ID" value="OSX80352.1"/>
    <property type="molecule type" value="Genomic_DNA"/>
</dbReference>
<dbReference type="SMART" id="SM00392">
    <property type="entry name" value="PROF"/>
    <property type="match status" value="1"/>
</dbReference>
<dbReference type="SUPFAM" id="SSF55770">
    <property type="entry name" value="Profilin (actin-binding protein)"/>
    <property type="match status" value="1"/>
</dbReference>
<keyword evidence="4 6" id="KW-0009">Actin-binding</keyword>
<dbReference type="InterPro" id="IPR048278">
    <property type="entry name" value="PFN"/>
</dbReference>
<keyword evidence="3" id="KW-0963">Cytoplasm</keyword>
<evidence type="ECO:0000256" key="2">
    <source>
        <dbReference type="ARBA" id="ARBA00010058"/>
    </source>
</evidence>
<protein>
    <recommendedName>
        <fullName evidence="6">Profilin</fullName>
    </recommendedName>
</protein>
<dbReference type="GO" id="GO:0005938">
    <property type="term" value="C:cell cortex"/>
    <property type="evidence" value="ECO:0007669"/>
    <property type="project" value="TreeGrafter"/>
</dbReference>
<keyword evidence="5" id="KW-0206">Cytoskeleton</keyword>
<keyword evidence="8" id="KW-1185">Reference proteome</keyword>
<evidence type="ECO:0000256" key="5">
    <source>
        <dbReference type="ARBA" id="ARBA00023212"/>
    </source>
</evidence>
<evidence type="ECO:0000256" key="1">
    <source>
        <dbReference type="ARBA" id="ARBA00004245"/>
    </source>
</evidence>
<dbReference type="GO" id="GO:0003785">
    <property type="term" value="F:actin monomer binding"/>
    <property type="evidence" value="ECO:0007669"/>
    <property type="project" value="TreeGrafter"/>
</dbReference>
<dbReference type="PANTHER" id="PTHR11604:SF0">
    <property type="entry name" value="PROFILIN"/>
    <property type="match status" value="1"/>
</dbReference>
<proteinExistence type="inferred from homology"/>
<evidence type="ECO:0000313" key="8">
    <source>
        <dbReference type="Proteomes" id="UP000218209"/>
    </source>
</evidence>
<evidence type="ECO:0000256" key="4">
    <source>
        <dbReference type="ARBA" id="ARBA00023203"/>
    </source>
</evidence>
<dbReference type="GO" id="GO:0005856">
    <property type="term" value="C:cytoskeleton"/>
    <property type="evidence" value="ECO:0007669"/>
    <property type="project" value="UniProtKB-SubCell"/>
</dbReference>